<accession>A0ABR3IZG9</accession>
<dbReference type="Proteomes" id="UP001556367">
    <property type="component" value="Unassembled WGS sequence"/>
</dbReference>
<dbReference type="EMBL" id="JASNQZ010000012">
    <property type="protein sequence ID" value="KAL0948754.1"/>
    <property type="molecule type" value="Genomic_DNA"/>
</dbReference>
<protein>
    <submittedName>
        <fullName evidence="2">Uncharacterized protein</fullName>
    </submittedName>
</protein>
<organism evidence="2 3">
    <name type="scientific">Hohenbuehelia grisea</name>
    <dbReference type="NCBI Taxonomy" id="104357"/>
    <lineage>
        <taxon>Eukaryota</taxon>
        <taxon>Fungi</taxon>
        <taxon>Dikarya</taxon>
        <taxon>Basidiomycota</taxon>
        <taxon>Agaricomycotina</taxon>
        <taxon>Agaricomycetes</taxon>
        <taxon>Agaricomycetidae</taxon>
        <taxon>Agaricales</taxon>
        <taxon>Pleurotineae</taxon>
        <taxon>Pleurotaceae</taxon>
        <taxon>Hohenbuehelia</taxon>
    </lineage>
</organism>
<feature type="compositionally biased region" description="Polar residues" evidence="1">
    <location>
        <begin position="138"/>
        <end position="151"/>
    </location>
</feature>
<feature type="compositionally biased region" description="Pro residues" evidence="1">
    <location>
        <begin position="45"/>
        <end position="70"/>
    </location>
</feature>
<feature type="region of interest" description="Disordered" evidence="1">
    <location>
        <begin position="182"/>
        <end position="203"/>
    </location>
</feature>
<keyword evidence="3" id="KW-1185">Reference proteome</keyword>
<feature type="compositionally biased region" description="Low complexity" evidence="1">
    <location>
        <begin position="31"/>
        <end position="44"/>
    </location>
</feature>
<name>A0ABR3IZG9_9AGAR</name>
<sequence length="203" mass="22055">MDIKRTQISQGLVRTRKRKFVDFEEVTDRGSSSSTAPTRAATPSPALPSHPQTPPTLAPSASSPPTPSNSPPSDQQASENPMSIDDMVDFEDLAEQLIENARQSHSLDSEEGVEANRSSASNPSTSPPNPAAATSAPLPQSNSSHLKTSIPLSKLFRYPGSSSEPWEGLDYYWKGGVRNLDEEMQAHEQSMREPDQDHDGENN</sequence>
<reference evidence="3" key="1">
    <citation type="submission" date="2024-06" db="EMBL/GenBank/DDBJ databases">
        <title>Multi-omics analyses provide insights into the biosynthesis of the anticancer antibiotic pleurotin in Hohenbuehelia grisea.</title>
        <authorList>
            <person name="Weaver J.A."/>
            <person name="Alberti F."/>
        </authorList>
    </citation>
    <scope>NUCLEOTIDE SEQUENCE [LARGE SCALE GENOMIC DNA]</scope>
    <source>
        <strain evidence="3">T-177</strain>
    </source>
</reference>
<evidence type="ECO:0000313" key="2">
    <source>
        <dbReference type="EMBL" id="KAL0948754.1"/>
    </source>
</evidence>
<comment type="caution">
    <text evidence="2">The sequence shown here is derived from an EMBL/GenBank/DDBJ whole genome shotgun (WGS) entry which is preliminary data.</text>
</comment>
<evidence type="ECO:0000256" key="1">
    <source>
        <dbReference type="SAM" id="MobiDB-lite"/>
    </source>
</evidence>
<gene>
    <name evidence="2" type="ORF">HGRIS_014944</name>
</gene>
<feature type="region of interest" description="Disordered" evidence="1">
    <location>
        <begin position="23"/>
        <end position="163"/>
    </location>
</feature>
<proteinExistence type="predicted"/>
<evidence type="ECO:0000313" key="3">
    <source>
        <dbReference type="Proteomes" id="UP001556367"/>
    </source>
</evidence>